<gene>
    <name evidence="1" type="ORF">LCGC14_0422870</name>
</gene>
<evidence type="ECO:0000313" key="1">
    <source>
        <dbReference type="EMBL" id="KKN71244.1"/>
    </source>
</evidence>
<proteinExistence type="predicted"/>
<dbReference type="EMBL" id="LAZR01000387">
    <property type="protein sequence ID" value="KKN71244.1"/>
    <property type="molecule type" value="Genomic_DNA"/>
</dbReference>
<protein>
    <submittedName>
        <fullName evidence="1">Uncharacterized protein</fullName>
    </submittedName>
</protein>
<name>A0A0F9SWG5_9ZZZZ</name>
<comment type="caution">
    <text evidence="1">The sequence shown here is derived from an EMBL/GenBank/DDBJ whole genome shotgun (WGS) entry which is preliminary data.</text>
</comment>
<accession>A0A0F9SWG5</accession>
<sequence length="47" mass="5138">MNVGQLRAELDEYDQEASVKVHGGDIVDIETLDDGIVLISGEYDDIS</sequence>
<dbReference type="AlphaFoldDB" id="A0A0F9SWG5"/>
<organism evidence="1">
    <name type="scientific">marine sediment metagenome</name>
    <dbReference type="NCBI Taxonomy" id="412755"/>
    <lineage>
        <taxon>unclassified sequences</taxon>
        <taxon>metagenomes</taxon>
        <taxon>ecological metagenomes</taxon>
    </lineage>
</organism>
<reference evidence="1" key="1">
    <citation type="journal article" date="2015" name="Nature">
        <title>Complex archaea that bridge the gap between prokaryotes and eukaryotes.</title>
        <authorList>
            <person name="Spang A."/>
            <person name="Saw J.H."/>
            <person name="Jorgensen S.L."/>
            <person name="Zaremba-Niedzwiedzka K."/>
            <person name="Martijn J."/>
            <person name="Lind A.E."/>
            <person name="van Eijk R."/>
            <person name="Schleper C."/>
            <person name="Guy L."/>
            <person name="Ettema T.J."/>
        </authorList>
    </citation>
    <scope>NUCLEOTIDE SEQUENCE</scope>
</reference>